<dbReference type="GO" id="GO:0005829">
    <property type="term" value="C:cytosol"/>
    <property type="evidence" value="ECO:0007669"/>
    <property type="project" value="Ensembl"/>
</dbReference>
<dbReference type="GO" id="GO:0019855">
    <property type="term" value="F:calcium channel inhibitor activity"/>
    <property type="evidence" value="ECO:0007669"/>
    <property type="project" value="Ensembl"/>
</dbReference>
<evidence type="ECO:0000256" key="9">
    <source>
        <dbReference type="ARBA" id="ARBA00023136"/>
    </source>
</evidence>
<dbReference type="GO" id="GO:0036444">
    <property type="term" value="P:calcium import into the mitochondrion"/>
    <property type="evidence" value="ECO:0007669"/>
    <property type="project" value="Ensembl"/>
</dbReference>
<dbReference type="AlphaFoldDB" id="A0A7N4PDQ7"/>
<dbReference type="PANTHER" id="PTHR13462">
    <property type="entry name" value="CALCIUM UNIPORTER PROTEIN, MITOCHONDRIAL"/>
    <property type="match status" value="1"/>
</dbReference>
<evidence type="ECO:0000256" key="10">
    <source>
        <dbReference type="RuleBase" id="RU367035"/>
    </source>
</evidence>
<evidence type="ECO:0000256" key="8">
    <source>
        <dbReference type="ARBA" id="ARBA00023065"/>
    </source>
</evidence>
<evidence type="ECO:0000256" key="4">
    <source>
        <dbReference type="ARBA" id="ARBA00022568"/>
    </source>
</evidence>
<dbReference type="GO" id="GO:0110099">
    <property type="term" value="P:negative regulation of calcium import into the mitochondrion"/>
    <property type="evidence" value="ECO:0007669"/>
    <property type="project" value="Ensembl"/>
</dbReference>
<comment type="similarity">
    <text evidence="2 10">Belongs to the MCU (TC 1.A.77) family.</text>
</comment>
<keyword evidence="4 10" id="KW-0109">Calcium transport</keyword>
<feature type="transmembrane region" description="Helical" evidence="10">
    <location>
        <begin position="243"/>
        <end position="266"/>
    </location>
</feature>
<dbReference type="InterPro" id="IPR039055">
    <property type="entry name" value="MCU_fam"/>
</dbReference>
<evidence type="ECO:0000256" key="11">
    <source>
        <dbReference type="SAM" id="Coils"/>
    </source>
</evidence>
<evidence type="ECO:0000256" key="2">
    <source>
        <dbReference type="ARBA" id="ARBA00005653"/>
    </source>
</evidence>
<evidence type="ECO:0000313" key="14">
    <source>
        <dbReference type="Proteomes" id="UP000007648"/>
    </source>
</evidence>
<evidence type="ECO:0000259" key="12">
    <source>
        <dbReference type="Pfam" id="PF04678"/>
    </source>
</evidence>
<evidence type="ECO:0000256" key="1">
    <source>
        <dbReference type="ARBA" id="ARBA00004141"/>
    </source>
</evidence>
<comment type="subcellular location">
    <subcellularLocation>
        <location evidence="1">Membrane</location>
        <topology evidence="1">Multi-pass membrane protein</topology>
    </subcellularLocation>
    <subcellularLocation>
        <location evidence="10">Mitochondrion inner membrane</location>
        <topology evidence="10">Multi-pass membrane protein</topology>
    </subcellularLocation>
</comment>
<keyword evidence="10" id="KW-0999">Mitochondrion inner membrane</keyword>
<keyword evidence="11" id="KW-0175">Coiled coil</keyword>
<dbReference type="GeneTree" id="ENSGT00940000158059"/>
<sequence length="359" mass="41662">MLLAGRRLLPALSRAPAAAAAAVQILCVRPTRNRRYHHQSRFYSILVPSDEVIINYRYGLPLITLTLPSRQERCRFTIKPMLTTVGSFLQDIRNEDRGIKTAAVFTPAQNSSEETSSLDKVSSVGLDRKATFSVAITRDGNSIPVSTPMESLLMNDFKLMINDITYDVQCPNKEKLNSEHMTDLDDIKSLVQRLFTALHVEEHQVKKERSLLEKIEELKEQLQPMEELKTKIAVGSEAKTNRLLWIGLALMSTQGGILAWLTWWVYSWDIMEPVTYFITFGSSMTFFAYFLLTRQDYSYVLIKERQFLYFFHKRLKKMDFDVEQYNKLKEDLKEAEESLQRLRQPLHLQLPIEEIKQKN</sequence>
<dbReference type="FunCoup" id="A0A7N4PDQ7">
    <property type="interactions" value="372"/>
</dbReference>
<evidence type="ECO:0000256" key="7">
    <source>
        <dbReference type="ARBA" id="ARBA00022989"/>
    </source>
</evidence>
<feature type="transmembrane region" description="Helical" evidence="10">
    <location>
        <begin position="273"/>
        <end position="292"/>
    </location>
</feature>
<reference evidence="13 14" key="1">
    <citation type="journal article" date="2011" name="Proc. Natl. Acad. Sci. U.S.A.">
        <title>Genetic diversity and population structure of the endangered marsupial Sarcophilus harrisii (Tasmanian devil).</title>
        <authorList>
            <person name="Miller W."/>
            <person name="Hayes V.M."/>
            <person name="Ratan A."/>
            <person name="Petersen D.C."/>
            <person name="Wittekindt N.E."/>
            <person name="Miller J."/>
            <person name="Walenz B."/>
            <person name="Knight J."/>
            <person name="Qi J."/>
            <person name="Zhao F."/>
            <person name="Wang Q."/>
            <person name="Bedoya-Reina O.C."/>
            <person name="Katiyar N."/>
            <person name="Tomsho L.P."/>
            <person name="Kasson L.M."/>
            <person name="Hardie R.A."/>
            <person name="Woodbridge P."/>
            <person name="Tindall E.A."/>
            <person name="Bertelsen M.F."/>
            <person name="Dixon D."/>
            <person name="Pyecroft S."/>
            <person name="Helgen K.M."/>
            <person name="Lesk A.M."/>
            <person name="Pringle T.H."/>
            <person name="Patterson N."/>
            <person name="Zhang Y."/>
            <person name="Kreiss A."/>
            <person name="Woods G.M."/>
            <person name="Jones M.E."/>
            <person name="Schuster S.C."/>
        </authorList>
    </citation>
    <scope>NUCLEOTIDE SEQUENCE [LARGE SCALE GENOMIC DNA]</scope>
</reference>
<evidence type="ECO:0000313" key="13">
    <source>
        <dbReference type="Ensembl" id="ENSSHAP00000035852.1"/>
    </source>
</evidence>
<dbReference type="GO" id="GO:1990246">
    <property type="term" value="C:uniplex complex"/>
    <property type="evidence" value="ECO:0007669"/>
    <property type="project" value="Ensembl"/>
</dbReference>
<keyword evidence="3 10" id="KW-0813">Transport</keyword>
<dbReference type="Ensembl" id="ENSSHAT00000036861.1">
    <property type="protein sequence ID" value="ENSSHAP00000035852.1"/>
    <property type="gene ID" value="ENSSHAG00000005322.2"/>
</dbReference>
<gene>
    <name evidence="13" type="primary">MCUB</name>
</gene>
<keyword evidence="7 10" id="KW-1133">Transmembrane helix</keyword>
<evidence type="ECO:0000256" key="3">
    <source>
        <dbReference type="ARBA" id="ARBA00022448"/>
    </source>
</evidence>
<protein>
    <recommendedName>
        <fullName evidence="10">Calcium uniporter regulatory subunit MCUb</fullName>
    </recommendedName>
</protein>
<dbReference type="InterPro" id="IPR006769">
    <property type="entry name" value="MCU_C"/>
</dbReference>
<keyword evidence="6 10" id="KW-0106">Calcium</keyword>
<keyword evidence="5 10" id="KW-0812">Transmembrane</keyword>
<feature type="domain" description="Calcium uniporter protein C-terminal" evidence="12">
    <location>
        <begin position="127"/>
        <end position="328"/>
    </location>
</feature>
<accession>A0A7N4PDQ7</accession>
<keyword evidence="10" id="KW-0496">Mitochondrion</keyword>
<evidence type="ECO:0000256" key="6">
    <source>
        <dbReference type="ARBA" id="ARBA00022837"/>
    </source>
</evidence>
<keyword evidence="9 10" id="KW-0472">Membrane</keyword>
<dbReference type="Proteomes" id="UP000007648">
    <property type="component" value="Unassembled WGS sequence"/>
</dbReference>
<dbReference type="Pfam" id="PF04678">
    <property type="entry name" value="MCU"/>
    <property type="match status" value="1"/>
</dbReference>
<name>A0A7N4PDQ7_SARHA</name>
<organism evidence="13 14">
    <name type="scientific">Sarcophilus harrisii</name>
    <name type="common">Tasmanian devil</name>
    <name type="synonym">Sarcophilus laniarius</name>
    <dbReference type="NCBI Taxonomy" id="9305"/>
    <lineage>
        <taxon>Eukaryota</taxon>
        <taxon>Metazoa</taxon>
        <taxon>Chordata</taxon>
        <taxon>Craniata</taxon>
        <taxon>Vertebrata</taxon>
        <taxon>Euteleostomi</taxon>
        <taxon>Mammalia</taxon>
        <taxon>Metatheria</taxon>
        <taxon>Dasyuromorphia</taxon>
        <taxon>Dasyuridae</taxon>
        <taxon>Sarcophilus</taxon>
    </lineage>
</organism>
<proteinExistence type="inferred from homology"/>
<evidence type="ECO:0000256" key="5">
    <source>
        <dbReference type="ARBA" id="ARBA00022692"/>
    </source>
</evidence>
<dbReference type="InParanoid" id="A0A7N4PDQ7"/>
<dbReference type="PANTHER" id="PTHR13462:SF6">
    <property type="entry name" value="CALCIUM UNIPORTER REGULATORY SUBUNIT MCUB, MITOCHONDRIAL"/>
    <property type="match status" value="1"/>
</dbReference>
<reference evidence="13" key="2">
    <citation type="submission" date="2025-08" db="UniProtKB">
        <authorList>
            <consortium name="Ensembl"/>
        </authorList>
    </citation>
    <scope>IDENTIFICATION</scope>
</reference>
<dbReference type="GO" id="GO:0051560">
    <property type="term" value="P:mitochondrial calcium ion homeostasis"/>
    <property type="evidence" value="ECO:0007669"/>
    <property type="project" value="UniProtKB-UniRule"/>
</dbReference>
<keyword evidence="8 10" id="KW-0406">Ion transport</keyword>
<keyword evidence="14" id="KW-1185">Reference proteome</keyword>
<reference evidence="13" key="3">
    <citation type="submission" date="2025-09" db="UniProtKB">
        <authorList>
            <consortium name="Ensembl"/>
        </authorList>
    </citation>
    <scope>IDENTIFICATION</scope>
</reference>
<feature type="coiled-coil region" evidence="11">
    <location>
        <begin position="315"/>
        <end position="345"/>
    </location>
</feature>